<dbReference type="AlphaFoldDB" id="A0A553MX34"/>
<sequence>MPGPKKLSVEQVEQRACLRDYWLEAKSTSTPVGLLIQAKKGPGAHTVPPSLSHTHTWRASVLRGESPLRLLSIFPSKPHRQKMPNVASKPEMNLQMPAITIINSEPSTAKQRHFGAKRKMIPSLEIAAHQENLAEIGGKVKEEGRGGGFKGEKLGRGTCLFPLLTSPRLEIRQRGNLPQIPETSHPTGSLMQEHCKLTLTSNFIEAPIHLASVNQAHEEPNHLKEIKPEESDPRYPLKKSQDAAHSNNSLTHIRSLPDVAMTGNCSQECSELGHSDACWMPGQPSPVRKTRNPPKLSTFVPYQERGSLGRLANGSVRLGGEENRPRLPPSRSAYSSSDHTPSDHAPLEEVPLSVTSEYQPTSPPSNHTSKREIYL</sequence>
<organism evidence="2 3">
    <name type="scientific">Danionella cerebrum</name>
    <dbReference type="NCBI Taxonomy" id="2873325"/>
    <lineage>
        <taxon>Eukaryota</taxon>
        <taxon>Metazoa</taxon>
        <taxon>Chordata</taxon>
        <taxon>Craniata</taxon>
        <taxon>Vertebrata</taxon>
        <taxon>Euteleostomi</taxon>
        <taxon>Actinopterygii</taxon>
        <taxon>Neopterygii</taxon>
        <taxon>Teleostei</taxon>
        <taxon>Ostariophysi</taxon>
        <taxon>Cypriniformes</taxon>
        <taxon>Danionidae</taxon>
        <taxon>Danioninae</taxon>
        <taxon>Danionella</taxon>
    </lineage>
</organism>
<dbReference type="EMBL" id="SRMA01027229">
    <property type="protein sequence ID" value="TRY57718.1"/>
    <property type="molecule type" value="Genomic_DNA"/>
</dbReference>
<evidence type="ECO:0000313" key="3">
    <source>
        <dbReference type="Proteomes" id="UP000316079"/>
    </source>
</evidence>
<feature type="compositionally biased region" description="Polar residues" evidence="1">
    <location>
        <begin position="353"/>
        <end position="367"/>
    </location>
</feature>
<reference evidence="2 3" key="1">
    <citation type="journal article" date="2019" name="Sci. Data">
        <title>Hybrid genome assembly and annotation of Danionella translucida.</title>
        <authorList>
            <person name="Kadobianskyi M."/>
            <person name="Schulze L."/>
            <person name="Schuelke M."/>
            <person name="Judkewitz B."/>
        </authorList>
    </citation>
    <scope>NUCLEOTIDE SEQUENCE [LARGE SCALE GENOMIC DNA]</scope>
    <source>
        <strain evidence="2 3">Bolton</strain>
    </source>
</reference>
<dbReference type="STRING" id="623744.A0A553MX34"/>
<protein>
    <submittedName>
        <fullName evidence="2">Uncharacterized protein</fullName>
    </submittedName>
</protein>
<comment type="caution">
    <text evidence="2">The sequence shown here is derived from an EMBL/GenBank/DDBJ whole genome shotgun (WGS) entry which is preliminary data.</text>
</comment>
<keyword evidence="3" id="KW-1185">Reference proteome</keyword>
<evidence type="ECO:0000313" key="2">
    <source>
        <dbReference type="EMBL" id="TRY57718.1"/>
    </source>
</evidence>
<feature type="compositionally biased region" description="Basic and acidic residues" evidence="1">
    <location>
        <begin position="216"/>
        <end position="242"/>
    </location>
</feature>
<evidence type="ECO:0000256" key="1">
    <source>
        <dbReference type="SAM" id="MobiDB-lite"/>
    </source>
</evidence>
<dbReference type="Proteomes" id="UP000316079">
    <property type="component" value="Unassembled WGS sequence"/>
</dbReference>
<name>A0A553MX34_9TELE</name>
<proteinExistence type="predicted"/>
<accession>A0A553MX34</accession>
<gene>
    <name evidence="2" type="ORF">DNTS_025928</name>
</gene>
<feature type="region of interest" description="Disordered" evidence="1">
    <location>
        <begin position="283"/>
        <end position="375"/>
    </location>
</feature>
<dbReference type="OrthoDB" id="9017167at2759"/>
<feature type="region of interest" description="Disordered" evidence="1">
    <location>
        <begin position="214"/>
        <end position="248"/>
    </location>
</feature>